<protein>
    <submittedName>
        <fullName evidence="2">Uncharacterized protein</fullName>
    </submittedName>
</protein>
<dbReference type="EMBL" id="ML145088">
    <property type="protein sequence ID" value="TBU63668.1"/>
    <property type="molecule type" value="Genomic_DNA"/>
</dbReference>
<feature type="compositionally biased region" description="Basic residues" evidence="1">
    <location>
        <begin position="11"/>
        <end position="21"/>
    </location>
</feature>
<evidence type="ECO:0000313" key="3">
    <source>
        <dbReference type="Proteomes" id="UP000292082"/>
    </source>
</evidence>
<feature type="compositionally biased region" description="Low complexity" evidence="1">
    <location>
        <begin position="90"/>
        <end position="114"/>
    </location>
</feature>
<feature type="compositionally biased region" description="Basic and acidic residues" evidence="1">
    <location>
        <begin position="1"/>
        <end position="10"/>
    </location>
</feature>
<feature type="region of interest" description="Disordered" evidence="1">
    <location>
        <begin position="1"/>
        <end position="195"/>
    </location>
</feature>
<accession>A0A4V2K9F4</accession>
<keyword evidence="3" id="KW-1185">Reference proteome</keyword>
<evidence type="ECO:0000313" key="2">
    <source>
        <dbReference type="EMBL" id="TBU63668.1"/>
    </source>
</evidence>
<sequence>MAMMSDDARSIHTRQPRRRRVLVVSNASPPESSSDEDLRPEPQPKSFPRPLPSPSSSHSYTEPIYPERHYGTGSNSHIPTRLHTTDIRYPSSHSNPSNPALSSPSSASSPAADLTPPPSTPGLGSTSLHISDEGTIRQDMINPVASDRYESAPSVSRPAKLAERMRSQGPGQLPRRNSSSGSRPATVCSDPSLPP</sequence>
<evidence type="ECO:0000256" key="1">
    <source>
        <dbReference type="SAM" id="MobiDB-lite"/>
    </source>
</evidence>
<reference evidence="2 3" key="1">
    <citation type="submission" date="2019-01" db="EMBL/GenBank/DDBJ databases">
        <title>Draft genome sequences of three monokaryotic isolates of the white-rot basidiomycete fungus Dichomitus squalens.</title>
        <authorList>
            <consortium name="DOE Joint Genome Institute"/>
            <person name="Lopez S.C."/>
            <person name="Andreopoulos B."/>
            <person name="Pangilinan J."/>
            <person name="Lipzen A."/>
            <person name="Riley R."/>
            <person name="Ahrendt S."/>
            <person name="Ng V."/>
            <person name="Barry K."/>
            <person name="Daum C."/>
            <person name="Grigoriev I.V."/>
            <person name="Hilden K.S."/>
            <person name="Makela M.R."/>
            <person name="de Vries R.P."/>
        </authorList>
    </citation>
    <scope>NUCLEOTIDE SEQUENCE [LARGE SCALE GENOMIC DNA]</scope>
    <source>
        <strain evidence="2 3">CBS 464.89</strain>
    </source>
</reference>
<proteinExistence type="predicted"/>
<dbReference type="Proteomes" id="UP000292082">
    <property type="component" value="Unassembled WGS sequence"/>
</dbReference>
<feature type="compositionally biased region" description="Low complexity" evidence="1">
    <location>
        <begin position="54"/>
        <end position="63"/>
    </location>
</feature>
<feature type="compositionally biased region" description="Pro residues" evidence="1">
    <location>
        <begin position="43"/>
        <end position="53"/>
    </location>
</feature>
<organism evidence="2 3">
    <name type="scientific">Dichomitus squalens</name>
    <dbReference type="NCBI Taxonomy" id="114155"/>
    <lineage>
        <taxon>Eukaryota</taxon>
        <taxon>Fungi</taxon>
        <taxon>Dikarya</taxon>
        <taxon>Basidiomycota</taxon>
        <taxon>Agaricomycotina</taxon>
        <taxon>Agaricomycetes</taxon>
        <taxon>Polyporales</taxon>
        <taxon>Polyporaceae</taxon>
        <taxon>Dichomitus</taxon>
    </lineage>
</organism>
<dbReference type="AlphaFoldDB" id="A0A4V2K9F4"/>
<name>A0A4V2K9F4_9APHY</name>
<gene>
    <name evidence="2" type="ORF">BD310DRAFT_518712</name>
</gene>